<proteinExistence type="predicted"/>
<accession>A0A388T8W7</accession>
<keyword evidence="2" id="KW-0472">Membrane</keyword>
<feature type="compositionally biased region" description="Low complexity" evidence="1">
    <location>
        <begin position="176"/>
        <end position="191"/>
    </location>
</feature>
<keyword evidence="2" id="KW-0812">Transmembrane</keyword>
<evidence type="ECO:0000256" key="2">
    <source>
        <dbReference type="SAM" id="Phobius"/>
    </source>
</evidence>
<evidence type="ECO:0000313" key="4">
    <source>
        <dbReference type="Proteomes" id="UP000265354"/>
    </source>
</evidence>
<organism evidence="3 4">
    <name type="scientific">Streptomyces spongiicola</name>
    <dbReference type="NCBI Taxonomy" id="1690221"/>
    <lineage>
        <taxon>Bacteria</taxon>
        <taxon>Bacillati</taxon>
        <taxon>Actinomycetota</taxon>
        <taxon>Actinomycetes</taxon>
        <taxon>Kitasatosporales</taxon>
        <taxon>Streptomycetaceae</taxon>
        <taxon>Streptomyces</taxon>
    </lineage>
</organism>
<feature type="transmembrane region" description="Helical" evidence="2">
    <location>
        <begin position="101"/>
        <end position="122"/>
    </location>
</feature>
<keyword evidence="2" id="KW-1133">Transmembrane helix</keyword>
<gene>
    <name evidence="3" type="ORF">SSP531S_55350</name>
</gene>
<feature type="transmembrane region" description="Helical" evidence="2">
    <location>
        <begin position="71"/>
        <end position="89"/>
    </location>
</feature>
<dbReference type="EMBL" id="BGZL01000027">
    <property type="protein sequence ID" value="GBQ04045.1"/>
    <property type="molecule type" value="Genomic_DNA"/>
</dbReference>
<comment type="caution">
    <text evidence="3">The sequence shown here is derived from an EMBL/GenBank/DDBJ whole genome shotgun (WGS) entry which is preliminary data.</text>
</comment>
<evidence type="ECO:0000256" key="1">
    <source>
        <dbReference type="SAM" id="MobiDB-lite"/>
    </source>
</evidence>
<evidence type="ECO:0000313" key="3">
    <source>
        <dbReference type="EMBL" id="GBQ04045.1"/>
    </source>
</evidence>
<reference evidence="3 4" key="1">
    <citation type="submission" date="2018-07" db="EMBL/GenBank/DDBJ databases">
        <title>Whole Genome Shotgun Sequence of Streptomyces spongiicola strain 531S.</title>
        <authorList>
            <person name="Dohra H."/>
            <person name="Kodani S."/>
        </authorList>
    </citation>
    <scope>NUCLEOTIDE SEQUENCE [LARGE SCALE GENOMIC DNA]</scope>
    <source>
        <strain evidence="3 4">531S</strain>
    </source>
</reference>
<feature type="region of interest" description="Disordered" evidence="1">
    <location>
        <begin position="161"/>
        <end position="191"/>
    </location>
</feature>
<name>A0A388T8W7_9ACTN</name>
<dbReference type="AlphaFoldDB" id="A0A388T8W7"/>
<feature type="transmembrane region" description="Helical" evidence="2">
    <location>
        <begin position="41"/>
        <end position="64"/>
    </location>
</feature>
<dbReference type="Proteomes" id="UP000265354">
    <property type="component" value="Unassembled WGS sequence"/>
</dbReference>
<sequence>MPAQMILVCTPREVLTVKHDVAAASAARPKRGAAPGLLPRMGLATVPLASLGMLGALPSLVVAWRRGARSDWLTALLFTAATVGWWFQALLTPVETHGAQFGLDVALVTLVTVGAALHVLLVRRRPSAAPLDTVSEASAPAWAPAPTSSSASSSASASACASCSVSAPGPAPGPAPASASSSFSAPAGDRA</sequence>
<protein>
    <submittedName>
        <fullName evidence="3">Uncharacterized protein</fullName>
    </submittedName>
</protein>